<proteinExistence type="predicted"/>
<dbReference type="Proteomes" id="UP000053593">
    <property type="component" value="Unassembled WGS sequence"/>
</dbReference>
<feature type="transmembrane region" description="Helical" evidence="1">
    <location>
        <begin position="12"/>
        <end position="31"/>
    </location>
</feature>
<keyword evidence="1" id="KW-0472">Membrane</keyword>
<reference evidence="2 3" key="1">
    <citation type="submission" date="2014-04" db="EMBL/GenBank/DDBJ databases">
        <title>Evolutionary Origins and Diversification of the Mycorrhizal Mutualists.</title>
        <authorList>
            <consortium name="DOE Joint Genome Institute"/>
            <consortium name="Mycorrhizal Genomics Consortium"/>
            <person name="Kohler A."/>
            <person name="Kuo A."/>
            <person name="Nagy L.G."/>
            <person name="Floudas D."/>
            <person name="Copeland A."/>
            <person name="Barry K.W."/>
            <person name="Cichocki N."/>
            <person name="Veneault-Fourrey C."/>
            <person name="LaButti K."/>
            <person name="Lindquist E.A."/>
            <person name="Lipzen A."/>
            <person name="Lundell T."/>
            <person name="Morin E."/>
            <person name="Murat C."/>
            <person name="Riley R."/>
            <person name="Ohm R."/>
            <person name="Sun H."/>
            <person name="Tunlid A."/>
            <person name="Henrissat B."/>
            <person name="Grigoriev I.V."/>
            <person name="Hibbett D.S."/>
            <person name="Martin F."/>
        </authorList>
    </citation>
    <scope>NUCLEOTIDE SEQUENCE [LARGE SCALE GENOMIC DNA]</scope>
    <source>
        <strain evidence="2 3">FD-317 M1</strain>
    </source>
</reference>
<dbReference type="AlphaFoldDB" id="A0A0D0B8T2"/>
<keyword evidence="1" id="KW-1133">Transmembrane helix</keyword>
<gene>
    <name evidence="2" type="ORF">GYMLUDRAFT_43992</name>
</gene>
<dbReference type="EMBL" id="KN834777">
    <property type="protein sequence ID" value="KIK59965.1"/>
    <property type="molecule type" value="Genomic_DNA"/>
</dbReference>
<evidence type="ECO:0000256" key="1">
    <source>
        <dbReference type="SAM" id="Phobius"/>
    </source>
</evidence>
<keyword evidence="3" id="KW-1185">Reference proteome</keyword>
<name>A0A0D0B8T2_9AGAR</name>
<evidence type="ECO:0000313" key="3">
    <source>
        <dbReference type="Proteomes" id="UP000053593"/>
    </source>
</evidence>
<organism evidence="2 3">
    <name type="scientific">Collybiopsis luxurians FD-317 M1</name>
    <dbReference type="NCBI Taxonomy" id="944289"/>
    <lineage>
        <taxon>Eukaryota</taxon>
        <taxon>Fungi</taxon>
        <taxon>Dikarya</taxon>
        <taxon>Basidiomycota</taxon>
        <taxon>Agaricomycotina</taxon>
        <taxon>Agaricomycetes</taxon>
        <taxon>Agaricomycetidae</taxon>
        <taxon>Agaricales</taxon>
        <taxon>Marasmiineae</taxon>
        <taxon>Omphalotaceae</taxon>
        <taxon>Collybiopsis</taxon>
        <taxon>Collybiopsis luxurians</taxon>
    </lineage>
</organism>
<dbReference type="HOGENOM" id="CLU_2292013_0_0_1"/>
<accession>A0A0D0B8T2</accession>
<protein>
    <submittedName>
        <fullName evidence="2">Uncharacterized protein</fullName>
    </submittedName>
</protein>
<keyword evidence="1" id="KW-0812">Transmembrane</keyword>
<sequence>MKNAGTLSEIMAGFLISSWTFVMLAELSTLLDTSLSRFPIYPDPIVNKLAVSVYEHGGQHVEIGIVFLVLVLIASPSSQKFWMPNKLSSSVSYQSRTLIYT</sequence>
<evidence type="ECO:0000313" key="2">
    <source>
        <dbReference type="EMBL" id="KIK59965.1"/>
    </source>
</evidence>